<name>A0A1G1WHA9_9BACT</name>
<reference evidence="1 2" key="1">
    <citation type="journal article" date="2016" name="Nat. Commun.">
        <title>Thousands of microbial genomes shed light on interconnected biogeochemical processes in an aquifer system.</title>
        <authorList>
            <person name="Anantharaman K."/>
            <person name="Brown C.T."/>
            <person name="Hug L.A."/>
            <person name="Sharon I."/>
            <person name="Castelle C.J."/>
            <person name="Probst A.J."/>
            <person name="Thomas B.C."/>
            <person name="Singh A."/>
            <person name="Wilkins M.J."/>
            <person name="Karaoz U."/>
            <person name="Brodie E.L."/>
            <person name="Williams K.H."/>
            <person name="Hubbard S.S."/>
            <person name="Banfield J.F."/>
        </authorList>
    </citation>
    <scope>NUCLEOTIDE SEQUENCE [LARGE SCALE GENOMIC DNA]</scope>
</reference>
<dbReference type="AlphaFoldDB" id="A0A1G1WHA9"/>
<gene>
    <name evidence="1" type="ORF">A2Z11_03350</name>
</gene>
<dbReference type="EMBL" id="MHCS01000003">
    <property type="protein sequence ID" value="OGY27093.1"/>
    <property type="molecule type" value="Genomic_DNA"/>
</dbReference>
<protein>
    <submittedName>
        <fullName evidence="1">Uncharacterized protein</fullName>
    </submittedName>
</protein>
<evidence type="ECO:0000313" key="1">
    <source>
        <dbReference type="EMBL" id="OGY27093.1"/>
    </source>
</evidence>
<proteinExistence type="predicted"/>
<sequence length="80" mass="9096">MEARILRFLLSQPGEKCKLAQLRAEFQTLAAHLLETTLHWLVITRLVEMDGKKVQITEGGRRLRGQIPDGPILHALNVRV</sequence>
<evidence type="ECO:0000313" key="2">
    <source>
        <dbReference type="Proteomes" id="UP000176389"/>
    </source>
</evidence>
<organism evidence="1 2">
    <name type="scientific">Candidatus Woykebacteria bacterium RBG_16_43_9</name>
    <dbReference type="NCBI Taxonomy" id="1802596"/>
    <lineage>
        <taxon>Bacteria</taxon>
        <taxon>Candidatus Woykeibacteriota</taxon>
    </lineage>
</organism>
<dbReference type="Proteomes" id="UP000176389">
    <property type="component" value="Unassembled WGS sequence"/>
</dbReference>
<accession>A0A1G1WHA9</accession>
<dbReference type="STRING" id="1802596.A2Z11_03350"/>
<comment type="caution">
    <text evidence="1">The sequence shown here is derived from an EMBL/GenBank/DDBJ whole genome shotgun (WGS) entry which is preliminary data.</text>
</comment>